<sequence length="346" mass="39491">MLKGFPISASRIQSHLRLTHIIWRNFSQSSAQAANTKTASWIGRGTVRAKKDSGKFVPPKVTSTLRPERLQPSDYVNLSYKRSHFLSYKGQRPPSEVLYFKTNAQKHPFPKDTHGFFYHRPFPRDEQPLFAGGIRFRICPSDDPSTFKDGFDLLSEEGLPWQISHFELTLSNLWNPLKQSLTRYNAFTFPEIFDATKKVAETIRMTNSPTHDVVWAFGQPFAMMLGQETTNLYIVGFGGMMYRVTLFNNILETLPTRGWGNPGIQIMRREYAHVCFDKEGDDVLIRLLSVPPNHAKGRFVHNVGDSLPMKYKAKSRRWMGDIAKTMIKGFNYSVHSVPGNSIVGLL</sequence>
<evidence type="ECO:0000313" key="1">
    <source>
        <dbReference type="EMBL" id="KAF5351322.1"/>
    </source>
</evidence>
<keyword evidence="2" id="KW-1185">Reference proteome</keyword>
<accession>A0A8H5D350</accession>
<dbReference type="Proteomes" id="UP000559256">
    <property type="component" value="Unassembled WGS sequence"/>
</dbReference>
<gene>
    <name evidence="1" type="ORF">D9758_007990</name>
</gene>
<evidence type="ECO:0000313" key="2">
    <source>
        <dbReference type="Proteomes" id="UP000559256"/>
    </source>
</evidence>
<comment type="caution">
    <text evidence="1">The sequence shown here is derived from an EMBL/GenBank/DDBJ whole genome shotgun (WGS) entry which is preliminary data.</text>
</comment>
<dbReference type="AlphaFoldDB" id="A0A8H5D350"/>
<dbReference type="EMBL" id="JAACJM010000071">
    <property type="protein sequence ID" value="KAF5351322.1"/>
    <property type="molecule type" value="Genomic_DNA"/>
</dbReference>
<protein>
    <submittedName>
        <fullName evidence="1">Uncharacterized protein</fullName>
    </submittedName>
</protein>
<dbReference type="OrthoDB" id="3067792at2759"/>
<name>A0A8H5D350_9AGAR</name>
<proteinExistence type="predicted"/>
<organism evidence="1 2">
    <name type="scientific">Tetrapyrgos nigripes</name>
    <dbReference type="NCBI Taxonomy" id="182062"/>
    <lineage>
        <taxon>Eukaryota</taxon>
        <taxon>Fungi</taxon>
        <taxon>Dikarya</taxon>
        <taxon>Basidiomycota</taxon>
        <taxon>Agaricomycotina</taxon>
        <taxon>Agaricomycetes</taxon>
        <taxon>Agaricomycetidae</taxon>
        <taxon>Agaricales</taxon>
        <taxon>Marasmiineae</taxon>
        <taxon>Marasmiaceae</taxon>
        <taxon>Tetrapyrgos</taxon>
    </lineage>
</organism>
<reference evidence="1 2" key="1">
    <citation type="journal article" date="2020" name="ISME J.">
        <title>Uncovering the hidden diversity of litter-decomposition mechanisms in mushroom-forming fungi.</title>
        <authorList>
            <person name="Floudas D."/>
            <person name="Bentzer J."/>
            <person name="Ahren D."/>
            <person name="Johansson T."/>
            <person name="Persson P."/>
            <person name="Tunlid A."/>
        </authorList>
    </citation>
    <scope>NUCLEOTIDE SEQUENCE [LARGE SCALE GENOMIC DNA]</scope>
    <source>
        <strain evidence="1 2">CBS 291.85</strain>
    </source>
</reference>